<dbReference type="EMBL" id="JBHTCO010000003">
    <property type="protein sequence ID" value="MFC7391934.1"/>
    <property type="molecule type" value="Genomic_DNA"/>
</dbReference>
<name>A0ABW2PS36_9BACL</name>
<protein>
    <submittedName>
        <fullName evidence="1">ATPase</fullName>
    </submittedName>
</protein>
<evidence type="ECO:0000313" key="2">
    <source>
        <dbReference type="Proteomes" id="UP001596505"/>
    </source>
</evidence>
<reference evidence="2" key="1">
    <citation type="journal article" date="2019" name="Int. J. Syst. Evol. Microbiol.">
        <title>The Global Catalogue of Microorganisms (GCM) 10K type strain sequencing project: providing services to taxonomists for standard genome sequencing and annotation.</title>
        <authorList>
            <consortium name="The Broad Institute Genomics Platform"/>
            <consortium name="The Broad Institute Genome Sequencing Center for Infectious Disease"/>
            <person name="Wu L."/>
            <person name="Ma J."/>
        </authorList>
    </citation>
    <scope>NUCLEOTIDE SEQUENCE [LARGE SCALE GENOMIC DNA]</scope>
    <source>
        <strain evidence="2">CGMCC 1.16305</strain>
    </source>
</reference>
<evidence type="ECO:0000313" key="1">
    <source>
        <dbReference type="EMBL" id="MFC7391934.1"/>
    </source>
</evidence>
<organism evidence="1 2">
    <name type="scientific">Scopulibacillus cellulosilyticus</name>
    <dbReference type="NCBI Taxonomy" id="2665665"/>
    <lineage>
        <taxon>Bacteria</taxon>
        <taxon>Bacillati</taxon>
        <taxon>Bacillota</taxon>
        <taxon>Bacilli</taxon>
        <taxon>Bacillales</taxon>
        <taxon>Sporolactobacillaceae</taxon>
        <taxon>Scopulibacillus</taxon>
    </lineage>
</organism>
<keyword evidence="2" id="KW-1185">Reference proteome</keyword>
<gene>
    <name evidence="1" type="ORF">ACFQRG_02850</name>
</gene>
<dbReference type="RefSeq" id="WP_380963429.1">
    <property type="nucleotide sequence ID" value="NZ_JBHTCO010000003.1"/>
</dbReference>
<comment type="caution">
    <text evidence="1">The sequence shown here is derived from an EMBL/GenBank/DDBJ whole genome shotgun (WGS) entry which is preliminary data.</text>
</comment>
<accession>A0ABW2PS36</accession>
<proteinExistence type="predicted"/>
<sequence>MRDASFFPLSEDEELVITADCAGAIGEKQYDEINVSYDVLAYASLRVTLMECLAVGGRPFAVIVQNFVNGPVWRTFEKSVTQICRELKIPILPIMGSSETNFSMLQSAVGFTVIGKAARSKRRIAVTPPGAGFAVIGRPLVGDEVISQKNDAASLTLFKQLCHMDGIYELVPVGSKGIASELTGLFSDNHLNISEWSCKLDTEKSAGPSTCFIISYQKSREPEIKKAAGTLFYKIKT</sequence>
<dbReference type="Proteomes" id="UP001596505">
    <property type="component" value="Unassembled WGS sequence"/>
</dbReference>